<protein>
    <submittedName>
        <fullName evidence="1">Uncharacterized protein</fullName>
    </submittedName>
</protein>
<dbReference type="EMBL" id="JASPKY010000009">
    <property type="protein sequence ID" value="KAK9753863.1"/>
    <property type="molecule type" value="Genomic_DNA"/>
</dbReference>
<keyword evidence="2" id="KW-1185">Reference proteome</keyword>
<accession>A0AAW1N5Q5</accession>
<evidence type="ECO:0000313" key="2">
    <source>
        <dbReference type="Proteomes" id="UP001458880"/>
    </source>
</evidence>
<evidence type="ECO:0000313" key="1">
    <source>
        <dbReference type="EMBL" id="KAK9753863.1"/>
    </source>
</evidence>
<comment type="caution">
    <text evidence="1">The sequence shown here is derived from an EMBL/GenBank/DDBJ whole genome shotgun (WGS) entry which is preliminary data.</text>
</comment>
<name>A0AAW1N5Q5_POPJA</name>
<gene>
    <name evidence="1" type="ORF">QE152_g1712</name>
</gene>
<proteinExistence type="predicted"/>
<dbReference type="AlphaFoldDB" id="A0AAW1N5Q5"/>
<sequence length="99" mass="10904">MPAADDDSDYSEFAALQSSEDAANVTCMFCDAAFAECSATQLLQRISTMKYGSSVRQVMCNLWDHNEEEIVDVGENPISDQSILSKWSTMSLATSNYNT</sequence>
<dbReference type="Proteomes" id="UP001458880">
    <property type="component" value="Unassembled WGS sequence"/>
</dbReference>
<reference evidence="1 2" key="1">
    <citation type="journal article" date="2024" name="BMC Genomics">
        <title>De novo assembly and annotation of Popillia japonica's genome with initial clues to its potential as an invasive pest.</title>
        <authorList>
            <person name="Cucini C."/>
            <person name="Boschi S."/>
            <person name="Funari R."/>
            <person name="Cardaioli E."/>
            <person name="Iannotti N."/>
            <person name="Marturano G."/>
            <person name="Paoli F."/>
            <person name="Bruttini M."/>
            <person name="Carapelli A."/>
            <person name="Frati F."/>
            <person name="Nardi F."/>
        </authorList>
    </citation>
    <scope>NUCLEOTIDE SEQUENCE [LARGE SCALE GENOMIC DNA]</scope>
    <source>
        <strain evidence="1">DMR45628</strain>
    </source>
</reference>
<organism evidence="1 2">
    <name type="scientific">Popillia japonica</name>
    <name type="common">Japanese beetle</name>
    <dbReference type="NCBI Taxonomy" id="7064"/>
    <lineage>
        <taxon>Eukaryota</taxon>
        <taxon>Metazoa</taxon>
        <taxon>Ecdysozoa</taxon>
        <taxon>Arthropoda</taxon>
        <taxon>Hexapoda</taxon>
        <taxon>Insecta</taxon>
        <taxon>Pterygota</taxon>
        <taxon>Neoptera</taxon>
        <taxon>Endopterygota</taxon>
        <taxon>Coleoptera</taxon>
        <taxon>Polyphaga</taxon>
        <taxon>Scarabaeiformia</taxon>
        <taxon>Scarabaeidae</taxon>
        <taxon>Rutelinae</taxon>
        <taxon>Popillia</taxon>
    </lineage>
</organism>